<dbReference type="Proteomes" id="UP000095712">
    <property type="component" value="Unassembled WGS sequence"/>
</dbReference>
<evidence type="ECO:0000313" key="3">
    <source>
        <dbReference type="Proteomes" id="UP000095712"/>
    </source>
</evidence>
<evidence type="ECO:0000259" key="1">
    <source>
        <dbReference type="Pfam" id="PF01609"/>
    </source>
</evidence>
<dbReference type="PANTHER" id="PTHR34614:SF2">
    <property type="entry name" value="TRANSPOSASE IS4-LIKE DOMAIN-CONTAINING PROTEIN"/>
    <property type="match status" value="1"/>
</dbReference>
<reference evidence="2 3" key="1">
    <citation type="submission" date="2015-09" db="EMBL/GenBank/DDBJ databases">
        <authorList>
            <consortium name="Pathogen Informatics"/>
        </authorList>
    </citation>
    <scope>NUCLEOTIDE SEQUENCE [LARGE SCALE GENOMIC DNA]</scope>
    <source>
        <strain evidence="2 3">2789STDY5834911</strain>
    </source>
</reference>
<feature type="domain" description="Transposase IS4-like" evidence="1">
    <location>
        <begin position="223"/>
        <end position="479"/>
    </location>
</feature>
<name>A0A174MIB5_9FIRM</name>
<dbReference type="Pfam" id="PF01609">
    <property type="entry name" value="DDE_Tnp_1"/>
    <property type="match status" value="1"/>
</dbReference>
<dbReference type="GO" id="GO:0003677">
    <property type="term" value="F:DNA binding"/>
    <property type="evidence" value="ECO:0007669"/>
    <property type="project" value="InterPro"/>
</dbReference>
<protein>
    <submittedName>
        <fullName evidence="2">Transposase</fullName>
    </submittedName>
</protein>
<organism evidence="2 3">
    <name type="scientific">Blautia wexlerae</name>
    <dbReference type="NCBI Taxonomy" id="418240"/>
    <lineage>
        <taxon>Bacteria</taxon>
        <taxon>Bacillati</taxon>
        <taxon>Bacillota</taxon>
        <taxon>Clostridia</taxon>
        <taxon>Lachnospirales</taxon>
        <taxon>Lachnospiraceae</taxon>
        <taxon>Blautia</taxon>
    </lineage>
</organism>
<dbReference type="GO" id="GO:0006313">
    <property type="term" value="P:DNA transposition"/>
    <property type="evidence" value="ECO:0007669"/>
    <property type="project" value="InterPro"/>
</dbReference>
<evidence type="ECO:0000313" key="2">
    <source>
        <dbReference type="EMBL" id="CUP34517.1"/>
    </source>
</evidence>
<sequence>MYLKSRVKLPDVHGKLTRLRRGDITYIKYEYDRYYDPEKKYTYPQRATIGKVCPDDDTMMIPNEAFLKYFPDAVLSGMEDRTERSSCLRVGTYAVMHKIVLDYSLDKLLGQFFSERDMALLLDLASYSIVEESNVAQHYPDYAYNHPLYSSGMKIYSDASVSDFFKSITKDKSTGFLNEWNAKRNRRERIYISYDSTNKNCQAGEIELAEFGHAKTDIGSAIINYSVGYDLKNKEPLFYEAYPGSINDVSQLRTMLGKITGYGYKKIGFILDRGYFSRGNIRYLDECGYSFVIMAKGMSSFISDLILENKGTFENKRSCDMNAYGVYGKTVQRTLFEGDEKKRYIHIYHSISKDADEREHFENALRERTALLMSHQNETVEFGSAYEKYFYLHYDKDGVFLYPEEKTTVTEREISLCGYFVIITSERMTAKEALHLYKSRDVSEKLFASDKSFLGNKSMRSHTNEGVEGRIFTQFIALIIRNKIYTALQEENEKLEKKQNYMTVPAAIRELEKIEMTRQTDNVYRLDHAVTAKQKKILKAFGMNEGNITYRAGEISNTLKKSNIQKERR</sequence>
<dbReference type="EMBL" id="CZAW01000010">
    <property type="protein sequence ID" value="CUP34517.1"/>
    <property type="molecule type" value="Genomic_DNA"/>
</dbReference>
<dbReference type="PANTHER" id="PTHR34614">
    <property type="match status" value="1"/>
</dbReference>
<accession>A0A174MIB5</accession>
<dbReference type="OrthoDB" id="1828538at2"/>
<dbReference type="RefSeq" id="WP_055150479.1">
    <property type="nucleotide sequence ID" value="NZ_CZAW01000010.1"/>
</dbReference>
<proteinExistence type="predicted"/>
<dbReference type="InterPro" id="IPR002559">
    <property type="entry name" value="Transposase_11"/>
</dbReference>
<dbReference type="AlphaFoldDB" id="A0A174MIB5"/>
<gene>
    <name evidence="2" type="ORF">ERS852523_01327</name>
</gene>
<dbReference type="GO" id="GO:0004803">
    <property type="term" value="F:transposase activity"/>
    <property type="evidence" value="ECO:0007669"/>
    <property type="project" value="InterPro"/>
</dbReference>